<protein>
    <submittedName>
        <fullName evidence="3">DUF4439 domain-containing protein</fullName>
    </submittedName>
</protein>
<dbReference type="EMBL" id="WLYK01000001">
    <property type="protein sequence ID" value="MTD13713.1"/>
    <property type="molecule type" value="Genomic_DNA"/>
</dbReference>
<name>A0A7K1FKE2_9ACTN</name>
<feature type="domain" description="DUF4439" evidence="2">
    <location>
        <begin position="39"/>
        <end position="171"/>
    </location>
</feature>
<evidence type="ECO:0000313" key="3">
    <source>
        <dbReference type="EMBL" id="MTD13713.1"/>
    </source>
</evidence>
<dbReference type="SUPFAM" id="SSF47240">
    <property type="entry name" value="Ferritin-like"/>
    <property type="match status" value="1"/>
</dbReference>
<gene>
    <name evidence="3" type="ORF">GIS00_07120</name>
</gene>
<dbReference type="CDD" id="cd00657">
    <property type="entry name" value="Ferritin_like"/>
    <property type="match status" value="1"/>
</dbReference>
<reference evidence="3 4" key="1">
    <citation type="submission" date="2019-11" db="EMBL/GenBank/DDBJ databases">
        <authorList>
            <person name="Jiang L.-Q."/>
        </authorList>
    </citation>
    <scope>NUCLEOTIDE SEQUENCE [LARGE SCALE GENOMIC DNA]</scope>
    <source>
        <strain evidence="3 4">YIM 132087</strain>
    </source>
</reference>
<dbReference type="Pfam" id="PF14530">
    <property type="entry name" value="DUF4439"/>
    <property type="match status" value="1"/>
</dbReference>
<dbReference type="AlphaFoldDB" id="A0A7K1FKE2"/>
<dbReference type="Gene3D" id="1.20.1260.10">
    <property type="match status" value="1"/>
</dbReference>
<keyword evidence="4" id="KW-1185">Reference proteome</keyword>
<evidence type="ECO:0000313" key="4">
    <source>
        <dbReference type="Proteomes" id="UP000460221"/>
    </source>
</evidence>
<comment type="caution">
    <text evidence="3">The sequence shown here is derived from an EMBL/GenBank/DDBJ whole genome shotgun (WGS) entry which is preliminary data.</text>
</comment>
<proteinExistence type="predicted"/>
<dbReference type="InterPro" id="IPR012347">
    <property type="entry name" value="Ferritin-like"/>
</dbReference>
<evidence type="ECO:0000259" key="2">
    <source>
        <dbReference type="Pfam" id="PF14530"/>
    </source>
</evidence>
<accession>A0A7K1FKE2</accession>
<dbReference type="InterPro" id="IPR029447">
    <property type="entry name" value="DUF4439"/>
</dbReference>
<sequence>MSSVEPTPSDPGTGVPDSGQGTAQTVPAGLPAEALESLGTVLDNEHAAVWGYGLVAGFDKANAALYAVIRNAHLARRDQLVTIITASGGSPSTAAPWYQVPAVTDQKSALALALELETDCATAWHAVIGNTDIAELRGLGLSGLTDAATFMTRIKTAGKINPSTIALPGAPA</sequence>
<feature type="region of interest" description="Disordered" evidence="1">
    <location>
        <begin position="1"/>
        <end position="25"/>
    </location>
</feature>
<dbReference type="Proteomes" id="UP000460221">
    <property type="component" value="Unassembled WGS sequence"/>
</dbReference>
<dbReference type="InterPro" id="IPR009078">
    <property type="entry name" value="Ferritin-like_SF"/>
</dbReference>
<evidence type="ECO:0000256" key="1">
    <source>
        <dbReference type="SAM" id="MobiDB-lite"/>
    </source>
</evidence>
<dbReference type="RefSeq" id="WP_154767507.1">
    <property type="nucleotide sequence ID" value="NZ_WLYK01000001.1"/>
</dbReference>
<organism evidence="3 4">
    <name type="scientific">Nakamurella alba</name>
    <dbReference type="NCBI Taxonomy" id="2665158"/>
    <lineage>
        <taxon>Bacteria</taxon>
        <taxon>Bacillati</taxon>
        <taxon>Actinomycetota</taxon>
        <taxon>Actinomycetes</taxon>
        <taxon>Nakamurellales</taxon>
        <taxon>Nakamurellaceae</taxon>
        <taxon>Nakamurella</taxon>
    </lineage>
</organism>